<organism evidence="2 3">
    <name type="scientific">Microbacterium terricola</name>
    <dbReference type="NCBI Taxonomy" id="344163"/>
    <lineage>
        <taxon>Bacteria</taxon>
        <taxon>Bacillati</taxon>
        <taxon>Actinomycetota</taxon>
        <taxon>Actinomycetes</taxon>
        <taxon>Micrococcales</taxon>
        <taxon>Microbacteriaceae</taxon>
        <taxon>Microbacterium</taxon>
    </lineage>
</organism>
<dbReference type="Proteomes" id="UP001317779">
    <property type="component" value="Chromosome"/>
</dbReference>
<evidence type="ECO:0000259" key="1">
    <source>
        <dbReference type="Pfam" id="PF08818"/>
    </source>
</evidence>
<protein>
    <recommendedName>
        <fullName evidence="1">YdhG-like domain-containing protein</fullName>
    </recommendedName>
</protein>
<dbReference type="SUPFAM" id="SSF159888">
    <property type="entry name" value="YdhG-like"/>
    <property type="match status" value="1"/>
</dbReference>
<dbReference type="EMBL" id="AP027141">
    <property type="protein sequence ID" value="BDV31508.1"/>
    <property type="molecule type" value="Genomic_DNA"/>
</dbReference>
<gene>
    <name evidence="2" type="ORF">Microterr_21680</name>
</gene>
<dbReference type="RefSeq" id="WP_263797902.1">
    <property type="nucleotide sequence ID" value="NZ_AP027141.1"/>
</dbReference>
<dbReference type="Gene3D" id="3.90.1150.200">
    <property type="match status" value="1"/>
</dbReference>
<feature type="domain" description="YdhG-like" evidence="1">
    <location>
        <begin position="16"/>
        <end position="107"/>
    </location>
</feature>
<accession>A0ABM8E0P3</accession>
<proteinExistence type="predicted"/>
<sequence>MGTIDDYLADLDPDDREAVERVYDIAREVVPEAEQGKGYGMPALVHHGKSLISVMRAKNHIGVYPFSPAAIEAAADMLVGVDRDKGTVRFQPETPLREDAIRRMVAFRRDQIDG</sequence>
<dbReference type="InterPro" id="IPR014922">
    <property type="entry name" value="YdhG-like"/>
</dbReference>
<evidence type="ECO:0000313" key="3">
    <source>
        <dbReference type="Proteomes" id="UP001317779"/>
    </source>
</evidence>
<name>A0ABM8E0P3_9MICO</name>
<keyword evidence="3" id="KW-1185">Reference proteome</keyword>
<evidence type="ECO:0000313" key="2">
    <source>
        <dbReference type="EMBL" id="BDV31508.1"/>
    </source>
</evidence>
<reference evidence="2 3" key="1">
    <citation type="submission" date="2022-12" db="EMBL/GenBank/DDBJ databases">
        <title>Microbacterium terricola strain KV-448 chromosome, complete genome.</title>
        <authorList>
            <person name="Oshima T."/>
            <person name="Moriya T."/>
            <person name="Bessho Y."/>
        </authorList>
    </citation>
    <scope>NUCLEOTIDE SEQUENCE [LARGE SCALE GENOMIC DNA]</scope>
    <source>
        <strain evidence="2 3">KV-448</strain>
    </source>
</reference>
<dbReference type="Pfam" id="PF08818">
    <property type="entry name" value="DUF1801"/>
    <property type="match status" value="1"/>
</dbReference>